<protein>
    <submittedName>
        <fullName evidence="1">Uncharacterized protein</fullName>
    </submittedName>
</protein>
<evidence type="ECO:0000313" key="1">
    <source>
        <dbReference type="EMBL" id="RBA28059.1"/>
    </source>
</evidence>
<accession>A0A365P0Q8</accession>
<proteinExistence type="predicted"/>
<comment type="caution">
    <text evidence="1">The sequence shown here is derived from an EMBL/GenBank/DDBJ whole genome shotgun (WGS) entry which is preliminary data.</text>
</comment>
<name>A0A365P0Q8_9FLAO</name>
<dbReference type="RefSeq" id="WP_113989339.1">
    <property type="nucleotide sequence ID" value="NZ_QLST01000010.1"/>
</dbReference>
<dbReference type="AlphaFoldDB" id="A0A365P0Q8"/>
<reference evidence="1 2" key="1">
    <citation type="submission" date="2018-06" db="EMBL/GenBank/DDBJ databases">
        <title>Flavobacterium tibetense sp. nov., isolated from a wetland YonghuCo on Tibetan Plateau.</title>
        <authorList>
            <person name="Xing P."/>
            <person name="Phurbu D."/>
            <person name="Lu H."/>
        </authorList>
    </citation>
    <scope>NUCLEOTIDE SEQUENCE [LARGE SCALE GENOMIC DNA]</scope>
    <source>
        <strain evidence="1 2">YH5</strain>
    </source>
</reference>
<gene>
    <name evidence="1" type="ORF">DPN68_09085</name>
</gene>
<organism evidence="1 2">
    <name type="scientific">Flavobacterium tibetense</name>
    <dbReference type="NCBI Taxonomy" id="2233533"/>
    <lineage>
        <taxon>Bacteria</taxon>
        <taxon>Pseudomonadati</taxon>
        <taxon>Bacteroidota</taxon>
        <taxon>Flavobacteriia</taxon>
        <taxon>Flavobacteriales</taxon>
        <taxon>Flavobacteriaceae</taxon>
        <taxon>Flavobacterium</taxon>
    </lineage>
</organism>
<sequence>MKKSILPFFIFLCLNILKAQHREVVVFFNDSTSLDGFGEVKNDKIYFKLEQKDKPTVFDYNSVHAIHFVGYGFIEKYEYVKSDKYKKPKIMELIEKGKVNLYAFSEIRTIDNYSSNQVNGFPVSNYKTKLIVEYFIKFPTNEIAIDIVFSFKKRVLRYFSDCPELIEKVNNKTFTKSTIPEMIYFYNDYCNDEF</sequence>
<evidence type="ECO:0000313" key="2">
    <source>
        <dbReference type="Proteomes" id="UP000253319"/>
    </source>
</evidence>
<keyword evidence="2" id="KW-1185">Reference proteome</keyword>
<dbReference type="Proteomes" id="UP000253319">
    <property type="component" value="Unassembled WGS sequence"/>
</dbReference>
<dbReference type="EMBL" id="QLST01000010">
    <property type="protein sequence ID" value="RBA28059.1"/>
    <property type="molecule type" value="Genomic_DNA"/>
</dbReference>
<dbReference type="OrthoDB" id="1117699at2"/>